<feature type="transmembrane region" description="Helical" evidence="1">
    <location>
        <begin position="155"/>
        <end position="180"/>
    </location>
</feature>
<feature type="transmembrane region" description="Helical" evidence="1">
    <location>
        <begin position="236"/>
        <end position="256"/>
    </location>
</feature>
<keyword evidence="1" id="KW-1133">Transmembrane helix</keyword>
<feature type="transmembrane region" description="Helical" evidence="1">
    <location>
        <begin position="70"/>
        <end position="95"/>
    </location>
</feature>
<dbReference type="EMBL" id="CP039381">
    <property type="protein sequence ID" value="QCT07287.1"/>
    <property type="molecule type" value="Genomic_DNA"/>
</dbReference>
<dbReference type="Proteomes" id="UP000301475">
    <property type="component" value="Chromosome"/>
</dbReference>
<dbReference type="PANTHER" id="PTHR37305">
    <property type="entry name" value="INTEGRAL MEMBRANE PROTEIN-RELATED"/>
    <property type="match status" value="1"/>
</dbReference>
<dbReference type="KEGG" id="ruj:E5Z56_07925"/>
<dbReference type="GO" id="GO:0140359">
    <property type="term" value="F:ABC-type transporter activity"/>
    <property type="evidence" value="ECO:0007669"/>
    <property type="project" value="InterPro"/>
</dbReference>
<gene>
    <name evidence="2" type="ORF">E5Z56_07925</name>
</gene>
<feature type="transmembrane region" description="Helical" evidence="1">
    <location>
        <begin position="187"/>
        <end position="207"/>
    </location>
</feature>
<dbReference type="AlphaFoldDB" id="A0A4P8XWB7"/>
<dbReference type="PANTHER" id="PTHR37305:SF1">
    <property type="entry name" value="MEMBRANE PROTEIN"/>
    <property type="match status" value="1"/>
</dbReference>
<proteinExistence type="predicted"/>
<keyword evidence="1" id="KW-0472">Membrane</keyword>
<feature type="transmembrane region" description="Helical" evidence="1">
    <location>
        <begin position="15"/>
        <end position="36"/>
    </location>
</feature>
<evidence type="ECO:0000256" key="1">
    <source>
        <dbReference type="SAM" id="Phobius"/>
    </source>
</evidence>
<accession>A0A4P8XWB7</accession>
<dbReference type="RefSeq" id="WP_138157323.1">
    <property type="nucleotide sequence ID" value="NZ_CP039381.1"/>
</dbReference>
<sequence length="264" mass="30024">MIILKYELKRHRKYILGWAIALALCVFVMTPTYYSFMDVSTGDLYETLGTSDFYKGVGVSMEYLTSPLGIYAFLTSFFMIASGIFGMHFGIAIHTKECSERTSEYLFTKPHTRKTIYWAKAFTVFFGVVVVSMVYLLASFLALALFRSGIDWGEFFLIALSLMLVTLFLAAMGLLVGILFSRNRRPLLTAGLIVFVEYCVTSFSNIVSNRAISFLSPYSFFSAAEISKSGFYELDYLGWCVLLFALFLVLSYRVFLKKDIQFRS</sequence>
<evidence type="ECO:0000313" key="3">
    <source>
        <dbReference type="Proteomes" id="UP000301475"/>
    </source>
</evidence>
<dbReference type="OrthoDB" id="9800309at2"/>
<keyword evidence="1" id="KW-0812">Transmembrane</keyword>
<dbReference type="Pfam" id="PF12679">
    <property type="entry name" value="ABC2_membrane_2"/>
    <property type="match status" value="1"/>
</dbReference>
<keyword evidence="3" id="KW-1185">Reference proteome</keyword>
<evidence type="ECO:0000313" key="2">
    <source>
        <dbReference type="EMBL" id="QCT07287.1"/>
    </source>
</evidence>
<name>A0A4P8XWB7_9FIRM</name>
<dbReference type="GO" id="GO:0005886">
    <property type="term" value="C:plasma membrane"/>
    <property type="evidence" value="ECO:0007669"/>
    <property type="project" value="UniProtKB-SubCell"/>
</dbReference>
<organism evidence="2 3">
    <name type="scientific">Ruminococcus bovis</name>
    <dbReference type="NCBI Taxonomy" id="2564099"/>
    <lineage>
        <taxon>Bacteria</taxon>
        <taxon>Bacillati</taxon>
        <taxon>Bacillota</taxon>
        <taxon>Clostridia</taxon>
        <taxon>Eubacteriales</taxon>
        <taxon>Oscillospiraceae</taxon>
        <taxon>Ruminococcus</taxon>
    </lineage>
</organism>
<reference evidence="2 3" key="1">
    <citation type="submission" date="2019-04" db="EMBL/GenBank/DDBJ databases">
        <authorList>
            <person name="Embree M."/>
            <person name="Gaffney J.R."/>
        </authorList>
    </citation>
    <scope>NUCLEOTIDE SEQUENCE [LARGE SCALE GENOMIC DNA]</scope>
    <source>
        <strain evidence="2 3">JE7A12</strain>
    </source>
</reference>
<protein>
    <recommendedName>
        <fullName evidence="4">ABC transporter permease</fullName>
    </recommendedName>
</protein>
<evidence type="ECO:0008006" key="4">
    <source>
        <dbReference type="Google" id="ProtNLM"/>
    </source>
</evidence>
<feature type="transmembrane region" description="Helical" evidence="1">
    <location>
        <begin position="116"/>
        <end position="143"/>
    </location>
</feature>